<sequence length="107" mass="11681">MVHCLTSIICTLALYDEISPHRCNFDGKWLHSNVHCTSACHLAYSTACPFKSPVLLPCPSEETAEDKQSLCCNPAEINNIVIVTLELPLPSFRLVLSQGEPSGGKPQ</sequence>
<proteinExistence type="predicted"/>
<organism evidence="1 2">
    <name type="scientific">Scophthalmus maximus</name>
    <name type="common">Turbot</name>
    <name type="synonym">Psetta maxima</name>
    <dbReference type="NCBI Taxonomy" id="52904"/>
    <lineage>
        <taxon>Eukaryota</taxon>
        <taxon>Metazoa</taxon>
        <taxon>Chordata</taxon>
        <taxon>Craniata</taxon>
        <taxon>Vertebrata</taxon>
        <taxon>Euteleostomi</taxon>
        <taxon>Actinopterygii</taxon>
        <taxon>Neopterygii</taxon>
        <taxon>Teleostei</taxon>
        <taxon>Neoteleostei</taxon>
        <taxon>Acanthomorphata</taxon>
        <taxon>Carangaria</taxon>
        <taxon>Pleuronectiformes</taxon>
        <taxon>Pleuronectoidei</taxon>
        <taxon>Scophthalmidae</taxon>
        <taxon>Scophthalmus</taxon>
    </lineage>
</organism>
<dbReference type="AlphaFoldDB" id="A0A6A4SLL7"/>
<reference evidence="1 2" key="1">
    <citation type="submission" date="2019-06" db="EMBL/GenBank/DDBJ databases">
        <title>Draft genomes of female and male turbot (Scophthalmus maximus).</title>
        <authorList>
            <person name="Xu H."/>
            <person name="Xu X.-W."/>
            <person name="Shao C."/>
            <person name="Chen S."/>
        </authorList>
    </citation>
    <scope>NUCLEOTIDE SEQUENCE [LARGE SCALE GENOMIC DNA]</scope>
    <source>
        <strain evidence="1">Ysfricsl-2016a</strain>
        <tissue evidence="1">Blood</tissue>
    </source>
</reference>
<name>A0A6A4SLL7_SCOMX</name>
<protein>
    <submittedName>
        <fullName evidence="1">Uncharacterized protein</fullName>
    </submittedName>
</protein>
<evidence type="ECO:0000313" key="1">
    <source>
        <dbReference type="EMBL" id="KAF0033455.1"/>
    </source>
</evidence>
<comment type="caution">
    <text evidence="1">The sequence shown here is derived from an EMBL/GenBank/DDBJ whole genome shotgun (WGS) entry which is preliminary data.</text>
</comment>
<accession>A0A6A4SLL7</accession>
<dbReference type="EMBL" id="VEVO01000012">
    <property type="protein sequence ID" value="KAF0033455.1"/>
    <property type="molecule type" value="Genomic_DNA"/>
</dbReference>
<gene>
    <name evidence="1" type="ORF">F2P81_013521</name>
</gene>
<evidence type="ECO:0000313" key="2">
    <source>
        <dbReference type="Proteomes" id="UP000438429"/>
    </source>
</evidence>
<dbReference type="Proteomes" id="UP000438429">
    <property type="component" value="Unassembled WGS sequence"/>
</dbReference>